<gene>
    <name evidence="1" type="ORF">QSG27_09935</name>
</gene>
<protein>
    <submittedName>
        <fullName evidence="1">Adenosylcobinamide-GDP ribazoletransferase</fullName>
        <ecNumber evidence="1">2.7.8.26</ecNumber>
    </submittedName>
</protein>
<dbReference type="EC" id="2.7.8.26" evidence="1"/>
<organism evidence="1 2">
    <name type="scientific">Azospirillum isscasi</name>
    <dbReference type="NCBI Taxonomy" id="3053926"/>
    <lineage>
        <taxon>Bacteria</taxon>
        <taxon>Pseudomonadati</taxon>
        <taxon>Pseudomonadota</taxon>
        <taxon>Alphaproteobacteria</taxon>
        <taxon>Rhodospirillales</taxon>
        <taxon>Azospirillaceae</taxon>
        <taxon>Azospirillum</taxon>
    </lineage>
</organism>
<dbReference type="Proteomes" id="UP001227317">
    <property type="component" value="Unassembled WGS sequence"/>
</dbReference>
<evidence type="ECO:0000313" key="2">
    <source>
        <dbReference type="Proteomes" id="UP001227317"/>
    </source>
</evidence>
<sequence>MAWQARRQIGGHTGDVFGAAQQVAEAAVLLTLAAAVA</sequence>
<accession>A0ABU0WGK2</accession>
<dbReference type="GO" id="GO:0051073">
    <property type="term" value="F:adenosylcobinamide-GDP ribazoletransferase activity"/>
    <property type="evidence" value="ECO:0007669"/>
    <property type="project" value="UniProtKB-EC"/>
</dbReference>
<reference evidence="1 2" key="1">
    <citation type="submission" date="2023-06" db="EMBL/GenBank/DDBJ databases">
        <title>Azospirillum isscasensis sp.nov, a bacterium isolated from rhizosphere soil of rice.</title>
        <authorList>
            <person name="Wang H."/>
        </authorList>
    </citation>
    <scope>NUCLEOTIDE SEQUENCE [LARGE SCALE GENOMIC DNA]</scope>
    <source>
        <strain evidence="1 2">C340-1</strain>
    </source>
</reference>
<comment type="caution">
    <text evidence="1">The sequence shown here is derived from an EMBL/GenBank/DDBJ whole genome shotgun (WGS) entry which is preliminary data.</text>
</comment>
<keyword evidence="1" id="KW-0808">Transferase</keyword>
<keyword evidence="2" id="KW-1185">Reference proteome</keyword>
<name>A0ABU0WGK2_9PROT</name>
<evidence type="ECO:0000313" key="1">
    <source>
        <dbReference type="EMBL" id="MDQ2103012.1"/>
    </source>
</evidence>
<proteinExistence type="predicted"/>
<dbReference type="Pfam" id="PF02654">
    <property type="entry name" value="CobS"/>
    <property type="match status" value="1"/>
</dbReference>
<dbReference type="InterPro" id="IPR003805">
    <property type="entry name" value="CobS"/>
</dbReference>
<dbReference type="EMBL" id="JAUJFI010000035">
    <property type="protein sequence ID" value="MDQ2103012.1"/>
    <property type="molecule type" value="Genomic_DNA"/>
</dbReference>